<evidence type="ECO:0000256" key="1">
    <source>
        <dbReference type="SAM" id="MobiDB-lite"/>
    </source>
</evidence>
<protein>
    <submittedName>
        <fullName evidence="3">Uncharacterized protein</fullName>
    </submittedName>
</protein>
<dbReference type="EMBL" id="LVJI01000016">
    <property type="protein sequence ID" value="OAB45860.1"/>
    <property type="molecule type" value="Genomic_DNA"/>
</dbReference>
<feature type="transmembrane region" description="Helical" evidence="2">
    <location>
        <begin position="79"/>
        <end position="97"/>
    </location>
</feature>
<feature type="region of interest" description="Disordered" evidence="1">
    <location>
        <begin position="1"/>
        <end position="22"/>
    </location>
</feature>
<keyword evidence="2" id="KW-0472">Membrane</keyword>
<feature type="compositionally biased region" description="Polar residues" evidence="1">
    <location>
        <begin position="1"/>
        <end position="13"/>
    </location>
</feature>
<evidence type="ECO:0000313" key="4">
    <source>
        <dbReference type="Proteomes" id="UP000077355"/>
    </source>
</evidence>
<organism evidence="3 4">
    <name type="scientific">Paenibacillus antarcticus</name>
    <dbReference type="NCBI Taxonomy" id="253703"/>
    <lineage>
        <taxon>Bacteria</taxon>
        <taxon>Bacillati</taxon>
        <taxon>Bacillota</taxon>
        <taxon>Bacilli</taxon>
        <taxon>Bacillales</taxon>
        <taxon>Paenibacillaceae</taxon>
        <taxon>Paenibacillus</taxon>
    </lineage>
</organism>
<dbReference type="Proteomes" id="UP000077355">
    <property type="component" value="Unassembled WGS sequence"/>
</dbReference>
<keyword evidence="2" id="KW-1133">Transmembrane helix</keyword>
<feature type="transmembrane region" description="Helical" evidence="2">
    <location>
        <begin position="166"/>
        <end position="185"/>
    </location>
</feature>
<dbReference type="RefSeq" id="WP_068650290.1">
    <property type="nucleotide sequence ID" value="NZ_CP043611.1"/>
</dbReference>
<accession>A0A168NJS3</accession>
<name>A0A168NJS3_9BACL</name>
<dbReference type="OrthoDB" id="82335at2"/>
<proteinExistence type="predicted"/>
<feature type="transmembrane region" description="Helical" evidence="2">
    <location>
        <begin position="32"/>
        <end position="49"/>
    </location>
</feature>
<keyword evidence="4" id="KW-1185">Reference proteome</keyword>
<evidence type="ECO:0000256" key="2">
    <source>
        <dbReference type="SAM" id="Phobius"/>
    </source>
</evidence>
<feature type="transmembrane region" description="Helical" evidence="2">
    <location>
        <begin position="135"/>
        <end position="154"/>
    </location>
</feature>
<comment type="caution">
    <text evidence="3">The sequence shown here is derived from an EMBL/GenBank/DDBJ whole genome shotgun (WGS) entry which is preliminary data.</text>
</comment>
<dbReference type="AlphaFoldDB" id="A0A168NJS3"/>
<gene>
    <name evidence="3" type="ORF">PBAT_13245</name>
</gene>
<sequence>MSLLQQQSSTNNEKVQRSNKRTRRFFSRKRKFIAGLFATLLPGLGHIYLGLFKKGISFLFILILDVSAMLYFSSKGMHINVPLLILLGLMIPVTYFYNLYDVLQAADYTITLRDKDLDVNNDQIRKRHNPFAGEGSISFGILLVVGGILLILFYQKPAWLEQFIELHGQLTIAVGLVIVGLGLLIREKVIQRGSNTQEEG</sequence>
<keyword evidence="2" id="KW-0812">Transmembrane</keyword>
<reference evidence="3 4" key="1">
    <citation type="submission" date="2016-03" db="EMBL/GenBank/DDBJ databases">
        <title>Draft genome sequence of Paenibacillus antarcticus CECT 5836.</title>
        <authorList>
            <person name="Shin S.-K."/>
            <person name="Yi H."/>
        </authorList>
    </citation>
    <scope>NUCLEOTIDE SEQUENCE [LARGE SCALE GENOMIC DNA]</scope>
    <source>
        <strain evidence="3 4">CECT 5836</strain>
    </source>
</reference>
<evidence type="ECO:0000313" key="3">
    <source>
        <dbReference type="EMBL" id="OAB45860.1"/>
    </source>
</evidence>